<evidence type="ECO:0000313" key="15">
    <source>
        <dbReference type="EMBL" id="PLB55086.1"/>
    </source>
</evidence>
<dbReference type="Proteomes" id="UP000234275">
    <property type="component" value="Unassembled WGS sequence"/>
</dbReference>
<evidence type="ECO:0000256" key="7">
    <source>
        <dbReference type="ARBA" id="ARBA00022989"/>
    </source>
</evidence>
<keyword evidence="5 14" id="KW-0812">Transmembrane</keyword>
<dbReference type="PRINTS" id="PR00463">
    <property type="entry name" value="EP450I"/>
</dbReference>
<evidence type="ECO:0000256" key="11">
    <source>
        <dbReference type="ARBA" id="ARBA00023136"/>
    </source>
</evidence>
<dbReference type="PROSITE" id="PS00086">
    <property type="entry name" value="CYTOCHROME_P450"/>
    <property type="match status" value="1"/>
</dbReference>
<organism evidence="15 16">
    <name type="scientific">Aspergillus steynii IBT 23096</name>
    <dbReference type="NCBI Taxonomy" id="1392250"/>
    <lineage>
        <taxon>Eukaryota</taxon>
        <taxon>Fungi</taxon>
        <taxon>Dikarya</taxon>
        <taxon>Ascomycota</taxon>
        <taxon>Pezizomycotina</taxon>
        <taxon>Eurotiomycetes</taxon>
        <taxon>Eurotiomycetidae</taxon>
        <taxon>Eurotiales</taxon>
        <taxon>Aspergillaceae</taxon>
        <taxon>Aspergillus</taxon>
        <taxon>Aspergillus subgen. Circumdati</taxon>
    </lineage>
</organism>
<comment type="caution">
    <text evidence="15">The sequence shown here is derived from an EMBL/GenBank/DDBJ whole genome shotgun (WGS) entry which is preliminary data.</text>
</comment>
<dbReference type="Pfam" id="PF00067">
    <property type="entry name" value="p450"/>
    <property type="match status" value="1"/>
</dbReference>
<evidence type="ECO:0000256" key="3">
    <source>
        <dbReference type="ARBA" id="ARBA00010617"/>
    </source>
</evidence>
<keyword evidence="7 14" id="KW-1133">Transmembrane helix</keyword>
<gene>
    <name evidence="15" type="ORF">P170DRAFT_505708</name>
</gene>
<dbReference type="SUPFAM" id="SSF48264">
    <property type="entry name" value="Cytochrome P450"/>
    <property type="match status" value="1"/>
</dbReference>
<evidence type="ECO:0000256" key="12">
    <source>
        <dbReference type="PIRSR" id="PIRSR602401-1"/>
    </source>
</evidence>
<dbReference type="PANTHER" id="PTHR24305:SF237">
    <property type="entry name" value="CYTOCHROME P450 MONOOXYGENASE ATNE-RELATED"/>
    <property type="match status" value="1"/>
</dbReference>
<dbReference type="InterPro" id="IPR017972">
    <property type="entry name" value="Cyt_P450_CS"/>
</dbReference>
<dbReference type="PRINTS" id="PR00385">
    <property type="entry name" value="P450"/>
</dbReference>
<dbReference type="FunFam" id="1.10.630.10:FF:000063">
    <property type="entry name" value="Cytochrome P450 monooxygenase"/>
    <property type="match status" value="1"/>
</dbReference>
<proteinExistence type="inferred from homology"/>
<evidence type="ECO:0000256" key="8">
    <source>
        <dbReference type="ARBA" id="ARBA00023002"/>
    </source>
</evidence>
<dbReference type="STRING" id="1392250.A0A2I2GQC9"/>
<keyword evidence="10 13" id="KW-0503">Monooxygenase</keyword>
<name>A0A2I2GQC9_9EURO</name>
<evidence type="ECO:0000256" key="9">
    <source>
        <dbReference type="ARBA" id="ARBA00023004"/>
    </source>
</evidence>
<dbReference type="OrthoDB" id="1470350at2759"/>
<evidence type="ECO:0000313" key="16">
    <source>
        <dbReference type="Proteomes" id="UP000234275"/>
    </source>
</evidence>
<keyword evidence="9 12" id="KW-0408">Iron</keyword>
<dbReference type="VEuPathDB" id="FungiDB:P170DRAFT_505708"/>
<keyword evidence="4 12" id="KW-0349">Heme</keyword>
<comment type="subcellular location">
    <subcellularLocation>
        <location evidence="2">Membrane</location>
    </subcellularLocation>
</comment>
<feature type="transmembrane region" description="Helical" evidence="14">
    <location>
        <begin position="7"/>
        <end position="30"/>
    </location>
</feature>
<evidence type="ECO:0000256" key="14">
    <source>
        <dbReference type="SAM" id="Phobius"/>
    </source>
</evidence>
<dbReference type="GO" id="GO:0016705">
    <property type="term" value="F:oxidoreductase activity, acting on paired donors, with incorporation or reduction of molecular oxygen"/>
    <property type="evidence" value="ECO:0007669"/>
    <property type="project" value="InterPro"/>
</dbReference>
<dbReference type="GO" id="GO:0005506">
    <property type="term" value="F:iron ion binding"/>
    <property type="evidence" value="ECO:0007669"/>
    <property type="project" value="InterPro"/>
</dbReference>
<comment type="similarity">
    <text evidence="3 13">Belongs to the cytochrome P450 family.</text>
</comment>
<keyword evidence="16" id="KW-1185">Reference proteome</keyword>
<reference evidence="15 16" key="1">
    <citation type="submission" date="2016-12" db="EMBL/GenBank/DDBJ databases">
        <title>The genomes of Aspergillus section Nigri reveals drivers in fungal speciation.</title>
        <authorList>
            <consortium name="DOE Joint Genome Institute"/>
            <person name="Vesth T.C."/>
            <person name="Nybo J."/>
            <person name="Theobald S."/>
            <person name="Brandl J."/>
            <person name="Frisvad J.C."/>
            <person name="Nielsen K.F."/>
            <person name="Lyhne E.K."/>
            <person name="Kogle M.E."/>
            <person name="Kuo A."/>
            <person name="Riley R."/>
            <person name="Clum A."/>
            <person name="Nolan M."/>
            <person name="Lipzen A."/>
            <person name="Salamov A."/>
            <person name="Henrissat B."/>
            <person name="Wiebenga A."/>
            <person name="De Vries R.P."/>
            <person name="Grigoriev I.V."/>
            <person name="Mortensen U.H."/>
            <person name="Andersen M.R."/>
            <person name="Baker S.E."/>
        </authorList>
    </citation>
    <scope>NUCLEOTIDE SEQUENCE [LARGE SCALE GENOMIC DNA]</scope>
    <source>
        <strain evidence="15 16">IBT 23096</strain>
    </source>
</reference>
<dbReference type="InterPro" id="IPR050121">
    <property type="entry name" value="Cytochrome_P450_monoxygenase"/>
</dbReference>
<dbReference type="RefSeq" id="XP_024710388.1">
    <property type="nucleotide sequence ID" value="XM_024854317.1"/>
</dbReference>
<evidence type="ECO:0000256" key="10">
    <source>
        <dbReference type="ARBA" id="ARBA00023033"/>
    </source>
</evidence>
<dbReference type="Gene3D" id="1.10.630.10">
    <property type="entry name" value="Cytochrome P450"/>
    <property type="match status" value="1"/>
</dbReference>
<evidence type="ECO:0000256" key="2">
    <source>
        <dbReference type="ARBA" id="ARBA00004370"/>
    </source>
</evidence>
<dbReference type="GO" id="GO:0016020">
    <property type="term" value="C:membrane"/>
    <property type="evidence" value="ECO:0007669"/>
    <property type="project" value="UniProtKB-SubCell"/>
</dbReference>
<evidence type="ECO:0000256" key="6">
    <source>
        <dbReference type="ARBA" id="ARBA00022723"/>
    </source>
</evidence>
<accession>A0A2I2GQC9</accession>
<dbReference type="GO" id="GO:0020037">
    <property type="term" value="F:heme binding"/>
    <property type="evidence" value="ECO:0007669"/>
    <property type="project" value="InterPro"/>
</dbReference>
<dbReference type="GO" id="GO:1902181">
    <property type="term" value="P:verruculogen biosynthetic process"/>
    <property type="evidence" value="ECO:0007669"/>
    <property type="project" value="UniProtKB-ARBA"/>
</dbReference>
<comment type="cofactor">
    <cofactor evidence="1 12">
        <name>heme</name>
        <dbReference type="ChEBI" id="CHEBI:30413"/>
    </cofactor>
</comment>
<keyword evidence="8 13" id="KW-0560">Oxidoreductase</keyword>
<dbReference type="AlphaFoldDB" id="A0A2I2GQC9"/>
<dbReference type="GO" id="GO:0004497">
    <property type="term" value="F:monooxygenase activity"/>
    <property type="evidence" value="ECO:0007669"/>
    <property type="project" value="UniProtKB-KW"/>
</dbReference>
<dbReference type="CDD" id="cd11061">
    <property type="entry name" value="CYP67-like"/>
    <property type="match status" value="1"/>
</dbReference>
<evidence type="ECO:0000256" key="4">
    <source>
        <dbReference type="ARBA" id="ARBA00022617"/>
    </source>
</evidence>
<dbReference type="InterPro" id="IPR001128">
    <property type="entry name" value="Cyt_P450"/>
</dbReference>
<dbReference type="PANTHER" id="PTHR24305">
    <property type="entry name" value="CYTOCHROME P450"/>
    <property type="match status" value="1"/>
</dbReference>
<feature type="binding site" description="axial binding residue" evidence="12">
    <location>
        <position position="463"/>
    </location>
    <ligand>
        <name>heme</name>
        <dbReference type="ChEBI" id="CHEBI:30413"/>
    </ligand>
    <ligandPart>
        <name>Fe</name>
        <dbReference type="ChEBI" id="CHEBI:18248"/>
    </ligandPart>
</feature>
<protein>
    <submittedName>
        <fullName evidence="15">Cytochrome P450</fullName>
    </submittedName>
</protein>
<dbReference type="InterPro" id="IPR036396">
    <property type="entry name" value="Cyt_P450_sf"/>
</dbReference>
<keyword evidence="6 12" id="KW-0479">Metal-binding</keyword>
<evidence type="ECO:0000256" key="13">
    <source>
        <dbReference type="RuleBase" id="RU000461"/>
    </source>
</evidence>
<sequence length="526" mass="59097">MAITSDFLTAFSLPEILLLGVLCLTAGYVFHQVWLHPLAKYPGPLVSKLTHLYSVYHAFRSDRHADLYRLHQQYGPVVRFGPNHISIKDVRALEPIYGHGANVRKSRWYSSFYSVSIFNATDKDVHARKKRVMSQAFSDQALRAMEPHIISSIRAWCGAIGKDAAGSTSKSGASDPWTEPKDMAHWSACMVFDVLGEICFGRSFETSVREENQFFFPLMALNVRILNVCGQLPILRTFGLDTYLRRGTAASRERQIRFSRQQLADRLAIDSEATQRRDIIYYLQKARDPETGEAYSQAELISETTLLMGAGFDTANTALAATFYFLCKHPRILTRLSAEIRTAFSTLESIVSGPTMQQMVYLRACLSESMRLCPPVPMDLPREVQSGGLRVMNQDFPAGTIVGVPTYSLHHDEAYFDDPFAYRPTRWLLSGSPACQDDEGVSAETLARQKEAFVPFSLGPRACIGRNVAWMELEVGLARALWLYEIRIAPGMEHVGVAPRGGEYLIRDNFVVGKEGPMIQFRPRVD</sequence>
<dbReference type="InterPro" id="IPR002401">
    <property type="entry name" value="Cyt_P450_E_grp-I"/>
</dbReference>
<evidence type="ECO:0000256" key="1">
    <source>
        <dbReference type="ARBA" id="ARBA00001971"/>
    </source>
</evidence>
<dbReference type="EMBL" id="MSFO01000001">
    <property type="protein sequence ID" value="PLB55086.1"/>
    <property type="molecule type" value="Genomic_DNA"/>
</dbReference>
<dbReference type="GeneID" id="36562023"/>
<keyword evidence="11 14" id="KW-0472">Membrane</keyword>
<evidence type="ECO:0000256" key="5">
    <source>
        <dbReference type="ARBA" id="ARBA00022692"/>
    </source>
</evidence>